<dbReference type="Gene3D" id="1.25.40.10">
    <property type="entry name" value="Tetratricopeptide repeat domain"/>
    <property type="match status" value="1"/>
</dbReference>
<dbReference type="Gene3D" id="2.170.270.10">
    <property type="entry name" value="SET domain"/>
    <property type="match status" value="1"/>
</dbReference>
<reference evidence="5" key="1">
    <citation type="journal article" date="1997" name="Nucleic Acids Res.">
        <title>tRNAscan-SE: a program for improved detection of transfer RNA genes in genomic sequence.</title>
        <authorList>
            <person name="Lowe T.M."/>
            <person name="Eddy S.R."/>
        </authorList>
    </citation>
    <scope>NUCLEOTIDE SEQUENCE [LARGE SCALE GENOMIC DNA]</scope>
</reference>
<evidence type="ECO:0000256" key="1">
    <source>
        <dbReference type="ARBA" id="ARBA00022603"/>
    </source>
</evidence>
<dbReference type="SUPFAM" id="SSF82199">
    <property type="entry name" value="SET domain"/>
    <property type="match status" value="1"/>
</dbReference>
<protein>
    <submittedName>
        <fullName evidence="6">SET and MYND domain-containing protein 4</fullName>
    </submittedName>
</protein>
<dbReference type="PROSITE" id="PS50280">
    <property type="entry name" value="SET"/>
    <property type="match status" value="1"/>
</dbReference>
<dbReference type="GeneID" id="108616524"/>
<reference evidence="6" key="3">
    <citation type="submission" date="2025-08" db="UniProtKB">
        <authorList>
            <consortium name="RefSeq"/>
        </authorList>
    </citation>
    <scope>IDENTIFICATION</scope>
    <source>
        <tissue evidence="6">Whole organism</tissue>
    </source>
</reference>
<dbReference type="InterPro" id="IPR052097">
    <property type="entry name" value="SET-MYND_domain_protein"/>
</dbReference>
<dbReference type="RefSeq" id="XP_017867255.1">
    <property type="nucleotide sequence ID" value="XM_018011766.1"/>
</dbReference>
<dbReference type="Pfam" id="PF00856">
    <property type="entry name" value="SET"/>
    <property type="match status" value="1"/>
</dbReference>
<dbReference type="Gene3D" id="1.10.220.160">
    <property type="match status" value="1"/>
</dbReference>
<dbReference type="InterPro" id="IPR046341">
    <property type="entry name" value="SET_dom_sf"/>
</dbReference>
<evidence type="ECO:0000313" key="6">
    <source>
        <dbReference type="RefSeq" id="XP_017867255.1"/>
    </source>
</evidence>
<keyword evidence="2" id="KW-0808">Transferase</keyword>
<keyword evidence="3" id="KW-0949">S-adenosyl-L-methionine</keyword>
<reference evidence="5" key="2">
    <citation type="journal article" date="2016" name="G3 (Bethesda)">
        <title>Genome Evolution in Three Species of Cactophilic Drosophila.</title>
        <authorList>
            <person name="Sanchez-Flores A."/>
            <person name="Penazola F."/>
            <person name="Carpinteyro-Ponce J."/>
            <person name="Nazario-Yepiz N."/>
            <person name="Abreu-Goodger C."/>
            <person name="Machado C.A."/>
            <person name="Markow T.A."/>
        </authorList>
    </citation>
    <scope>NUCLEOTIDE SEQUENCE [LARGE SCALE GENOMIC DNA]</scope>
</reference>
<dbReference type="PANTHER" id="PTHR46165:SF2">
    <property type="entry name" value="SET AND MYND DOMAIN-CONTAINING PROTEIN 4"/>
    <property type="match status" value="1"/>
</dbReference>
<sequence>MLTLSKVFGEQNELVPFISSYQNELETVKVLHTLPAAKQQRFNELTHELLDSLDDVHDLKACAECSRSSREHGNAVYTKRSKTNESDRRESLLLACRFYTHAILQAENVHEELCLGYANRGMALQDFGLYKEAYDDCECALEYGYPQKLQHKLIMRQAHCAWQLGDVRKLREHLSWLEQQQLNAGYVNQLEQLQEQLTKLQEQQVSEPKEELTSEQAPSLQILARNHKISNSPGEKGRHMVATQSIQPGDIIFKEQTACFVPLEPGLICQQCAASVLYAPIPCTQCHQRVVYCSRHCRQLNEQIHSYECAGYRKNLFTMLGVSHLALRMVLCYMQEWLTELGKGSNVQEAWKLLMAKASKTYDWPSASQGLLSLCMMSHLDKAAAEELIYYALCANLLQVYLHRCTNFYEQLEVKTREDWHLLIAALILRCAGQLLCNGHVGDTIVLRSQCHTMESKLWRAPFHLSLGQMHKFDSVALTTALNLPYLALCNHACAPSIRLHCDGRAVSCLAAQQIEADEEIFNCYTLDYRNSSCAMRQAQLQQTFKFRCKCIKCASNKPDEIFLSFNRYRCEFCAHIYVPSQREEFKWWESESNSAINCSKCQATQLFNWFGILRRTLEFCSEQQQRRKAYKAFKELDTWLLDYHSLKLHLAQQLIAACLTAKADGATFDDSDYKQLSRILDYLLAGVAAQHGADSMTYISHLTYLMDLTAFGKYKCSSEQLKAVRTAINYLPTDTKRIFVNYYNDFIEQRIAANGNANANANA</sequence>
<dbReference type="Proteomes" id="UP000694904">
    <property type="component" value="Chromosome 5"/>
</dbReference>
<proteinExistence type="predicted"/>
<accession>A0ABM1PJ69</accession>
<evidence type="ECO:0000256" key="2">
    <source>
        <dbReference type="ARBA" id="ARBA00022679"/>
    </source>
</evidence>
<keyword evidence="5" id="KW-1185">Reference proteome</keyword>
<organism evidence="5 6">
    <name type="scientific">Drosophila arizonae</name>
    <name type="common">Fruit fly</name>
    <dbReference type="NCBI Taxonomy" id="7263"/>
    <lineage>
        <taxon>Eukaryota</taxon>
        <taxon>Metazoa</taxon>
        <taxon>Ecdysozoa</taxon>
        <taxon>Arthropoda</taxon>
        <taxon>Hexapoda</taxon>
        <taxon>Insecta</taxon>
        <taxon>Pterygota</taxon>
        <taxon>Neoptera</taxon>
        <taxon>Endopterygota</taxon>
        <taxon>Diptera</taxon>
        <taxon>Brachycera</taxon>
        <taxon>Muscomorpha</taxon>
        <taxon>Ephydroidea</taxon>
        <taxon>Drosophilidae</taxon>
        <taxon>Drosophila</taxon>
    </lineage>
</organism>
<feature type="domain" description="SET" evidence="4">
    <location>
        <begin position="225"/>
        <end position="526"/>
    </location>
</feature>
<evidence type="ECO:0000313" key="5">
    <source>
        <dbReference type="Proteomes" id="UP000694904"/>
    </source>
</evidence>
<dbReference type="SUPFAM" id="SSF144232">
    <property type="entry name" value="HIT/MYND zinc finger-like"/>
    <property type="match status" value="1"/>
</dbReference>
<dbReference type="Gene3D" id="6.10.140.2220">
    <property type="match status" value="1"/>
</dbReference>
<dbReference type="InterPro" id="IPR011990">
    <property type="entry name" value="TPR-like_helical_dom_sf"/>
</dbReference>
<dbReference type="InterPro" id="IPR001214">
    <property type="entry name" value="SET_dom"/>
</dbReference>
<evidence type="ECO:0000259" key="4">
    <source>
        <dbReference type="PROSITE" id="PS50280"/>
    </source>
</evidence>
<evidence type="ECO:0000256" key="3">
    <source>
        <dbReference type="ARBA" id="ARBA00022691"/>
    </source>
</evidence>
<gene>
    <name evidence="6" type="primary">LOC108616524</name>
</gene>
<keyword evidence="1" id="KW-0489">Methyltransferase</keyword>
<dbReference type="SUPFAM" id="SSF48452">
    <property type="entry name" value="TPR-like"/>
    <property type="match status" value="1"/>
</dbReference>
<name>A0ABM1PJ69_DROAR</name>
<dbReference type="PANTHER" id="PTHR46165">
    <property type="entry name" value="SET AND MYND DOMAIN-CONTAINING PROTEIN 4"/>
    <property type="match status" value="1"/>
</dbReference>